<dbReference type="CDD" id="cd00186">
    <property type="entry name" value="TOP1Ac"/>
    <property type="match status" value="1"/>
</dbReference>
<evidence type="ECO:0000256" key="2">
    <source>
        <dbReference type="ARBA" id="ARBA00011245"/>
    </source>
</evidence>
<keyword evidence="10 14" id="KW-0238">DNA-binding</keyword>
<evidence type="ECO:0000256" key="6">
    <source>
        <dbReference type="ARBA" id="ARBA00022771"/>
    </source>
</evidence>
<feature type="binding site" evidence="14">
    <location>
        <position position="129"/>
    </location>
    <ligand>
        <name>ATP</name>
        <dbReference type="ChEBI" id="CHEBI:30616"/>
    </ligand>
</feature>
<keyword evidence="9 14" id="KW-0799">Topoisomerase</keyword>
<dbReference type="InterPro" id="IPR005736">
    <property type="entry name" value="Reverse_gyrase"/>
</dbReference>
<dbReference type="Pfam" id="PF01131">
    <property type="entry name" value="Topoisom_bac"/>
    <property type="match status" value="1"/>
</dbReference>
<comment type="catalytic activity">
    <reaction evidence="13 14 15">
        <text>ATP + H2O = ADP + phosphate + H(+)</text>
        <dbReference type="Rhea" id="RHEA:13065"/>
        <dbReference type="ChEBI" id="CHEBI:15377"/>
        <dbReference type="ChEBI" id="CHEBI:15378"/>
        <dbReference type="ChEBI" id="CHEBI:30616"/>
        <dbReference type="ChEBI" id="CHEBI:43474"/>
        <dbReference type="ChEBI" id="CHEBI:456216"/>
    </reaction>
</comment>
<evidence type="ECO:0000313" key="20">
    <source>
        <dbReference type="EMBL" id="HEW53029.1"/>
    </source>
</evidence>
<dbReference type="EMBL" id="DSGT01000007">
    <property type="protein sequence ID" value="HEW53029.1"/>
    <property type="molecule type" value="Genomic_DNA"/>
</dbReference>
<dbReference type="HAMAP" id="MF_01125">
    <property type="entry name" value="Reverse_gyrase"/>
    <property type="match status" value="1"/>
</dbReference>
<evidence type="ECO:0000256" key="9">
    <source>
        <dbReference type="ARBA" id="ARBA00023029"/>
    </source>
</evidence>
<dbReference type="GO" id="GO:0003677">
    <property type="term" value="F:DNA binding"/>
    <property type="evidence" value="ECO:0007669"/>
    <property type="project" value="UniProtKB-UniRule"/>
</dbReference>
<comment type="miscellaneous">
    <text evidence="14">This enzyme is the only unique feature of hyperthermophilic bacteria/archaea known and seems to be essential for adaptation to life at high temperatures. It may play a role in stabilization of DNA at high temperatures.</text>
</comment>
<comment type="similarity">
    <text evidence="12 14">In the N-terminal section; belongs to the DEAD box helicase family. DDVD subfamily.</text>
</comment>
<dbReference type="Gene3D" id="1.10.460.10">
    <property type="entry name" value="Topoisomerase I, domain 2"/>
    <property type="match status" value="1"/>
</dbReference>
<dbReference type="GO" id="GO:0160097">
    <property type="term" value="F:reverse gyrase activity"/>
    <property type="evidence" value="ECO:0007669"/>
    <property type="project" value="UniProtKB-UniRule"/>
</dbReference>
<dbReference type="SMART" id="SM00487">
    <property type="entry name" value="DEXDc"/>
    <property type="match status" value="1"/>
</dbReference>
<name>A0A7C2VHJ1_9CREN</name>
<dbReference type="GO" id="GO:0008270">
    <property type="term" value="F:zinc ion binding"/>
    <property type="evidence" value="ECO:0007669"/>
    <property type="project" value="UniProtKB-UniRule"/>
</dbReference>
<feature type="domain" description="RG N-terminal-type" evidence="18">
    <location>
        <begin position="41"/>
        <end position="80"/>
    </location>
</feature>
<dbReference type="PANTHER" id="PTHR43505:SF1">
    <property type="entry name" value="REVERSE GYRASE"/>
    <property type="match status" value="1"/>
</dbReference>
<feature type="domain" description="Toprim" evidence="16">
    <location>
        <begin position="693"/>
        <end position="857"/>
    </location>
</feature>
<keyword evidence="11 14" id="KW-0413">Isomerase</keyword>
<dbReference type="Pfam" id="PF17915">
    <property type="entry name" value="zf_Rg"/>
    <property type="match status" value="1"/>
</dbReference>
<evidence type="ECO:0000256" key="12">
    <source>
        <dbReference type="ARBA" id="ARBA00043976"/>
    </source>
</evidence>
<evidence type="ECO:0000256" key="4">
    <source>
        <dbReference type="ARBA" id="ARBA00022723"/>
    </source>
</evidence>
<comment type="function">
    <text evidence="15">Modifies the topological state of DNA by introducing positive supercoils in an ATP-dependent process, increasing the linking number in steps of +1. Binds to single-stranded DNA, transiently cleaves and then rejoins the ends, introducing a positive supercoil in the process. The scissile phosphodiester is attacked by the catalytic tyrosine of the enzyme, resulting in the formation of a DNA-(5'-phosphotyrosyl)-enzyme intermediate. Involved in rewinding DNA strands in regions of the chromosome that have opened up to allow replication, transcription, DNA repair and/or for DNA protection.</text>
</comment>
<dbReference type="PRINTS" id="PR00417">
    <property type="entry name" value="PRTPISMRASEI"/>
</dbReference>
<dbReference type="InterPro" id="IPR003602">
    <property type="entry name" value="Topo_IA_DNA-bd_dom"/>
</dbReference>
<evidence type="ECO:0000259" key="19">
    <source>
        <dbReference type="PROSITE" id="PS52039"/>
    </source>
</evidence>
<dbReference type="Pfam" id="PF00270">
    <property type="entry name" value="DEAD"/>
    <property type="match status" value="1"/>
</dbReference>
<comment type="subunit">
    <text evidence="2 14">Monomer.</text>
</comment>
<evidence type="ECO:0000259" key="16">
    <source>
        <dbReference type="PROSITE" id="PS50880"/>
    </source>
</evidence>
<sequence>MSDGSELAKTVALDAKHLGSRAGLQVSLGEAPGDIVLKKLRLPRGLYLHLCPNCGGPIEDNRLVFRNACSRCMKSDDIVHVNELAEITEYLKELNNEGAIKKVIDVRNYVEEFKKFFIRCVGGAPWNLQLSWAVRLAQRQSFALIAPTGVGKTTFGLVTALYLAYRQGKKSYIVVPTTVLVRLYEERIREFMNKAGIVVQVIALHSRIPTKKRIELENAVREGAFDILITTSKYLQKRFEDLFSAFLSKGHRIDFLLVDDVDAIMKGSKAVDLVLRLIGFREDDIENGYRLTSLRQRLAICETSEGSNDRSICYEDRRPVREVFEELQKKIAKRRLSCGILIISSATGRARGRRVKLFRELLGFNIGSAVEVYRNVVDTYTTMPREENDLVNTLANMIARLGDGVLIYVPVDKGLEYAYKLKDALRNTGIEAEVLSSKSQDVLDRFVAGELKVLIGVATYYGLLVRGIDIPEKIRYAIFVGIPRHKISLTKVGFNPQNILRLLTVLSDIVKESDQKEVVVRLIARLRRILRRTPAERLRVLVEKLNAGEHVDDAIAQAIVEAQKYVSAFLSVKDNIEALKQYSKASIVEEEGTLYILIPDAPTYIQASGRISRLFVGGITTGLSVILVDDERLLNGLIDRVRLFIEDFLVKPLDSIDLNEVLKRIDEDRKLVMQIKSGERVLETFAKELKMKTTLFIVESPNKARTIASFFGRPTYREFDGLRVYETNVGEMHLIIASTGGHVFELVEEDLQEDSVYGVIFTKTGNNLIFLPKYDFIKRCLECGTQFVKGEQCPVCGSSRYKSSKNIVEVLQRIALEVDEVMIATDPDAEGEKIGYDIAIALAPYAKSILRAEFHEVTRRAVLNALRSPRGVDILLVEAQITRRIEDRWLGFALSEYVTYKLRNANLVSWAKEGRLSAGRVQTPVLGRIIETYIKRMRTLRKSKLLYLEGLVIEVPQQVLEEVLKEDIKRLSPSRVEVRFVPLFSRVEQLYPPPPFTTDEMIAEAHRVLRLDAADVMRIAQDLFELGFITYHRTDSTRISSAGIAVAKEYLTNMFGDKHVEMFEPRTWGIGGAHEGIRPTRPVDVSKLKELIAEGIIEVPLRLTVNHFKLYDLIFRRFIASQMKHALVERTEYLVVVTVDGKEVTRQTISIITDVLEPGFMMLYAPFRITPLPKSEFVLSPTKIVTAILSDYPLPTQGDIIKWMREVGIGRPSTYAKIVEIIMKRRYAIGTKGGALIPTIEGICVYLVLAGTNFTEERFEPDEVLALIQEAFKKKGEIADIIRKALAMARDDISRMVSVRRTKELSDKIRAIEENRVEYTVIVNELLKEVCSIVLKELSKGEEVCRKTQA</sequence>
<comment type="domain">
    <text evidence="14">Introduction of positive supercoils requires the cooperation of both domains. The helicase-like domain probably does not directly unwind DNA, but more likely acts by driving ATP-dependent conformational changes within the whole enzyme. A beta hairpin in the 'latch' region of the N-terminal domain plays a regulatory role in the enzyme, repressing topoisomerase activity in the absence of ATP and preventing the enzyme from acting as an ATP-independent relaxing enzyme; it also helps to coordinate nucleotide hydrolysis by the ATPase domain with the supercoiling activity of the topoisomerase domain.</text>
</comment>
<evidence type="ECO:0000259" key="17">
    <source>
        <dbReference type="PROSITE" id="PS51192"/>
    </source>
</evidence>
<dbReference type="EC" id="5.6.2.-" evidence="14"/>
<keyword evidence="4 14" id="KW-0479">Metal-binding</keyword>
<dbReference type="PROSITE" id="PS52036">
    <property type="entry name" value="ZF_RG_N"/>
    <property type="match status" value="1"/>
</dbReference>
<evidence type="ECO:0000256" key="8">
    <source>
        <dbReference type="ARBA" id="ARBA00022840"/>
    </source>
</evidence>
<dbReference type="GO" id="GO:0005524">
    <property type="term" value="F:ATP binding"/>
    <property type="evidence" value="ECO:0007669"/>
    <property type="project" value="UniProtKB-UniRule"/>
</dbReference>
<dbReference type="InterPro" id="IPR027417">
    <property type="entry name" value="P-loop_NTPase"/>
</dbReference>
<dbReference type="GO" id="GO:0006265">
    <property type="term" value="P:DNA topological change"/>
    <property type="evidence" value="ECO:0007669"/>
    <property type="project" value="UniProtKB-UniRule"/>
</dbReference>
<dbReference type="InterPro" id="IPR011545">
    <property type="entry name" value="DEAD/DEAH_box_helicase_dom"/>
</dbReference>
<evidence type="ECO:0000256" key="3">
    <source>
        <dbReference type="ARBA" id="ARBA00022490"/>
    </source>
</evidence>
<keyword evidence="5 14" id="KW-0547">Nucleotide-binding</keyword>
<evidence type="ECO:0000256" key="13">
    <source>
        <dbReference type="ARBA" id="ARBA00049360"/>
    </source>
</evidence>
<dbReference type="GO" id="GO:0016787">
    <property type="term" value="F:hydrolase activity"/>
    <property type="evidence" value="ECO:0007669"/>
    <property type="project" value="UniProtKB-KW"/>
</dbReference>
<evidence type="ECO:0000259" key="18">
    <source>
        <dbReference type="PROSITE" id="PS52036"/>
    </source>
</evidence>
<dbReference type="InterPro" id="IPR014001">
    <property type="entry name" value="Helicase_ATP-bd"/>
</dbReference>
<dbReference type="SMART" id="SM00436">
    <property type="entry name" value="TOP1Bc"/>
    <property type="match status" value="1"/>
</dbReference>
<dbReference type="GO" id="GO:0008094">
    <property type="term" value="F:ATP-dependent activity, acting on DNA"/>
    <property type="evidence" value="ECO:0007669"/>
    <property type="project" value="UniProtKB-UniRule"/>
</dbReference>
<dbReference type="Gene3D" id="3.40.50.140">
    <property type="match status" value="1"/>
</dbReference>
<dbReference type="SMART" id="SM00493">
    <property type="entry name" value="TOPRIM"/>
    <property type="match status" value="1"/>
</dbReference>
<feature type="domain" description="Helicase ATP-binding" evidence="17">
    <location>
        <begin position="133"/>
        <end position="366"/>
    </location>
</feature>
<evidence type="ECO:0000256" key="11">
    <source>
        <dbReference type="ARBA" id="ARBA00023235"/>
    </source>
</evidence>
<comment type="subcellular location">
    <subcellularLocation>
        <location evidence="1 14">Cytoplasm</location>
    </subcellularLocation>
</comment>
<dbReference type="Gene3D" id="1.10.290.10">
    <property type="entry name" value="Topoisomerase I, domain 4"/>
    <property type="match status" value="1"/>
</dbReference>
<protein>
    <recommendedName>
        <fullName evidence="14 15">Reverse gyrase</fullName>
        <ecNumber evidence="14">5.6.2.-</ecNumber>
    </recommendedName>
</protein>
<proteinExistence type="inferred from homology"/>
<comment type="similarity">
    <text evidence="14">In the C-terminal section; belongs to the type IA topoisomerase family.</text>
</comment>
<evidence type="ECO:0000256" key="15">
    <source>
        <dbReference type="RuleBase" id="RU004026"/>
    </source>
</evidence>
<dbReference type="Gene3D" id="3.40.50.300">
    <property type="entry name" value="P-loop containing nucleotide triphosphate hydrolases"/>
    <property type="match status" value="3"/>
</dbReference>
<dbReference type="Gene3D" id="2.60.510.20">
    <property type="match status" value="1"/>
</dbReference>
<reference evidence="20" key="1">
    <citation type="journal article" date="2020" name="mSystems">
        <title>Genome- and Community-Level Interaction Insights into Carbon Utilization and Element Cycling Functions of Hydrothermarchaeota in Hydrothermal Sediment.</title>
        <authorList>
            <person name="Zhou Z."/>
            <person name="Liu Y."/>
            <person name="Xu W."/>
            <person name="Pan J."/>
            <person name="Luo Z.H."/>
            <person name="Li M."/>
        </authorList>
    </citation>
    <scope>NUCLEOTIDE SEQUENCE [LARGE SCALE GENOMIC DNA]</scope>
    <source>
        <strain evidence="20">SpSt-16</strain>
    </source>
</reference>
<dbReference type="SUPFAM" id="SSF52540">
    <property type="entry name" value="P-loop containing nucleoside triphosphate hydrolases"/>
    <property type="match status" value="2"/>
</dbReference>
<dbReference type="PROSITE" id="PS52039">
    <property type="entry name" value="TOPO_IA_2"/>
    <property type="match status" value="1"/>
</dbReference>
<evidence type="ECO:0000256" key="1">
    <source>
        <dbReference type="ARBA" id="ARBA00004496"/>
    </source>
</evidence>
<evidence type="ECO:0000256" key="5">
    <source>
        <dbReference type="ARBA" id="ARBA00022741"/>
    </source>
</evidence>
<organism evidence="20">
    <name type="scientific">Ignisphaera aggregans</name>
    <dbReference type="NCBI Taxonomy" id="334771"/>
    <lineage>
        <taxon>Archaea</taxon>
        <taxon>Thermoproteota</taxon>
        <taxon>Thermoprotei</taxon>
        <taxon>Desulfurococcales</taxon>
        <taxon>Desulfurococcaceae</taxon>
        <taxon>Ignisphaera</taxon>
    </lineage>
</organism>
<evidence type="ECO:0000256" key="14">
    <source>
        <dbReference type="HAMAP-Rule" id="MF_01125"/>
    </source>
</evidence>
<dbReference type="InterPro" id="IPR023405">
    <property type="entry name" value="Topo_IA_core_domain"/>
</dbReference>
<dbReference type="InterPro" id="IPR006171">
    <property type="entry name" value="TOPRIM_dom"/>
</dbReference>
<keyword evidence="6 14" id="KW-0863">Zinc-finger</keyword>
<dbReference type="PROSITE" id="PS50880">
    <property type="entry name" value="TOPRIM"/>
    <property type="match status" value="1"/>
</dbReference>
<dbReference type="PANTHER" id="PTHR43505">
    <property type="entry name" value="REVERSE GYRASE"/>
    <property type="match status" value="1"/>
</dbReference>
<dbReference type="PROSITE" id="PS51192">
    <property type="entry name" value="HELICASE_ATP_BIND_1"/>
    <property type="match status" value="1"/>
</dbReference>
<evidence type="ECO:0000256" key="10">
    <source>
        <dbReference type="ARBA" id="ARBA00023125"/>
    </source>
</evidence>
<keyword evidence="7 14" id="KW-0862">Zinc</keyword>
<dbReference type="SUPFAM" id="SSF56712">
    <property type="entry name" value="Prokaryotic type I DNA topoisomerase"/>
    <property type="match status" value="1"/>
</dbReference>
<dbReference type="SMART" id="SM00437">
    <property type="entry name" value="TOP1Ac"/>
    <property type="match status" value="1"/>
</dbReference>
<dbReference type="InterPro" id="IPR013826">
    <property type="entry name" value="Topo_IA_cen_sub3"/>
</dbReference>
<dbReference type="InterPro" id="IPR013497">
    <property type="entry name" value="Topo_IA_cen"/>
</dbReference>
<keyword evidence="8 14" id="KW-0067">ATP-binding</keyword>
<comment type="function">
    <text evidence="14">Modifies the topological state of DNA by introducing positive supercoils in an ATP-dependent process, increasing the linking number in steps of +1. Binds to single-stranded DNA, transiently cleaves and then rejoins the ends, introducing a positive supercoil in the process. The scissile phosphodiester is attacked by the catalytic tyrosine of the enzyme, resulting in the formation of a DNA-(5'-phosphotyrosyl)-enzyme intermediate. Probably involved in rewinding DNA strands in regions of the chromosome that have opened up to allow replication, transcription, DNA repair and/or for DNA protection.</text>
</comment>
<feature type="active site" description="O-(5'-phospho-DNA)-tyrosine intermediate" evidence="14">
    <location>
        <position position="1031"/>
    </location>
</feature>
<dbReference type="NCBIfam" id="TIGR01054">
    <property type="entry name" value="rgy"/>
    <property type="match status" value="1"/>
</dbReference>
<dbReference type="CDD" id="cd18798">
    <property type="entry name" value="SF2_C_reverse_gyrase"/>
    <property type="match status" value="1"/>
</dbReference>
<keyword evidence="14 20" id="KW-0378">Hydrolase</keyword>
<dbReference type="GO" id="GO:0005737">
    <property type="term" value="C:cytoplasm"/>
    <property type="evidence" value="ECO:0007669"/>
    <property type="project" value="UniProtKB-SubCell"/>
</dbReference>
<dbReference type="Pfam" id="PF01751">
    <property type="entry name" value="Toprim"/>
    <property type="match status" value="1"/>
</dbReference>
<dbReference type="PROSITE" id="PS52037">
    <property type="entry name" value="ZF_RG_C"/>
    <property type="match status" value="1"/>
</dbReference>
<feature type="region of interest" description="Topoisomerase I" evidence="14">
    <location>
        <begin position="689"/>
        <end position="1350"/>
    </location>
</feature>
<dbReference type="GO" id="GO:0006260">
    <property type="term" value="P:DNA replication"/>
    <property type="evidence" value="ECO:0007669"/>
    <property type="project" value="UniProtKB-UniRule"/>
</dbReference>
<dbReference type="InterPro" id="IPR040569">
    <property type="entry name" value="Znf_Rg"/>
</dbReference>
<dbReference type="InterPro" id="IPR013824">
    <property type="entry name" value="Topo_IA_cen_sub1"/>
</dbReference>
<comment type="caution">
    <text evidence="20">The sequence shown here is derived from an EMBL/GenBank/DDBJ whole genome shotgun (WGS) entry which is preliminary data.</text>
</comment>
<dbReference type="InterPro" id="IPR003601">
    <property type="entry name" value="Topo_IA_2"/>
</dbReference>
<comment type="cofactor">
    <cofactor evidence="14">
        <name>Zn(2+)</name>
        <dbReference type="ChEBI" id="CHEBI:29105"/>
    </cofactor>
    <text evidence="14">Binds 1 or 2 zinc ions per subunit.</text>
</comment>
<evidence type="ECO:0000256" key="7">
    <source>
        <dbReference type="ARBA" id="ARBA00022833"/>
    </source>
</evidence>
<dbReference type="CDD" id="cd17924">
    <property type="entry name" value="DDXDc_reverse_gyrase"/>
    <property type="match status" value="1"/>
</dbReference>
<gene>
    <name evidence="14 20" type="primary">rgy</name>
    <name evidence="20" type="ORF">ENO77_02500</name>
</gene>
<feature type="domain" description="Topo IA-type catalytic" evidence="19">
    <location>
        <begin position="873"/>
        <end position="1334"/>
    </location>
</feature>
<keyword evidence="3 14" id="KW-0963">Cytoplasm</keyword>
<accession>A0A7C2VHJ1</accession>